<protein>
    <submittedName>
        <fullName evidence="2">Protein FAR1-RELATED SEQUENCE</fullName>
    </submittedName>
</protein>
<name>A0A1I7WMA2_HETBA</name>
<reference evidence="2" key="1">
    <citation type="submission" date="2016-11" db="UniProtKB">
        <authorList>
            <consortium name="WormBaseParasite"/>
        </authorList>
    </citation>
    <scope>IDENTIFICATION</scope>
</reference>
<keyword evidence="1" id="KW-1185">Reference proteome</keyword>
<sequence length="108" mass="12885">MNHKGYLQSWAHELEHFESLSSFAVNSNNCDVVFEKPTVIMKLDASVNMYHHFCDFVNLYASQHINGTFIQDIEIVWWDTFYSIYRGQYKYNSFCSRKAKLQAVIYFY</sequence>
<dbReference type="WBParaSite" id="Hba_06283">
    <property type="protein sequence ID" value="Hba_06283"/>
    <property type="gene ID" value="Hba_06283"/>
</dbReference>
<proteinExistence type="predicted"/>
<dbReference type="Proteomes" id="UP000095283">
    <property type="component" value="Unplaced"/>
</dbReference>
<evidence type="ECO:0000313" key="1">
    <source>
        <dbReference type="Proteomes" id="UP000095283"/>
    </source>
</evidence>
<evidence type="ECO:0000313" key="2">
    <source>
        <dbReference type="WBParaSite" id="Hba_06283"/>
    </source>
</evidence>
<organism evidence="1 2">
    <name type="scientific">Heterorhabditis bacteriophora</name>
    <name type="common">Entomopathogenic nematode worm</name>
    <dbReference type="NCBI Taxonomy" id="37862"/>
    <lineage>
        <taxon>Eukaryota</taxon>
        <taxon>Metazoa</taxon>
        <taxon>Ecdysozoa</taxon>
        <taxon>Nematoda</taxon>
        <taxon>Chromadorea</taxon>
        <taxon>Rhabditida</taxon>
        <taxon>Rhabditina</taxon>
        <taxon>Rhabditomorpha</taxon>
        <taxon>Strongyloidea</taxon>
        <taxon>Heterorhabditidae</taxon>
        <taxon>Heterorhabditis</taxon>
    </lineage>
</organism>
<dbReference type="AlphaFoldDB" id="A0A1I7WMA2"/>
<accession>A0A1I7WMA2</accession>